<protein>
    <submittedName>
        <fullName evidence="1">Uncharacterized protein</fullName>
    </submittedName>
</protein>
<gene>
    <name evidence="1" type="ORF">PG996_013521</name>
</gene>
<dbReference type="Proteomes" id="UP001446871">
    <property type="component" value="Unassembled WGS sequence"/>
</dbReference>
<reference evidence="1 2" key="1">
    <citation type="submission" date="2023-01" db="EMBL/GenBank/DDBJ databases">
        <title>Analysis of 21 Apiospora genomes using comparative genomics revels a genus with tremendous synthesis potential of carbohydrate active enzymes and secondary metabolites.</title>
        <authorList>
            <person name="Sorensen T."/>
        </authorList>
    </citation>
    <scope>NUCLEOTIDE SEQUENCE [LARGE SCALE GENOMIC DNA]</scope>
    <source>
        <strain evidence="1 2">CBS 83171</strain>
    </source>
</reference>
<name>A0ABR1U5Q2_9PEZI</name>
<proteinExistence type="predicted"/>
<sequence>MAYRDRTTMSMSPLATKWHDMVKTRALAIKPDADVHSKPTTKWQDNFQPEAVVEGPGLVTTQLMLLFEAAQGAILKNLFRNQIRCSLSADYFQWNVAKAVWDELSNDLFCPDSEPFPYETEKPATYGTPYCEQRKDHGELVCRYDPSPGPWRRALAFPIPRVRQLHLCVGTMEKMQDTMNHAASILGPEFTLSCSFGGNDRATITLGLAPGVDSNNEYVIARARNPIDWLEDWFLHVLQSNTNLVEHLQLLSRQRFVRSEGYDTKTRKSIIGYWEQKVTHMSEEDLAMAFQSQQEQLDCLAAEFANSAVKGASSVDGLARFLVEFVEDEEHFTDHMFNREDRLRCSQTLAHPIAVDSVRRMIFAPLADLSGLIERLDGFVRYGSANAPYNDDKHTRLSVLQDAWSSATTEVDDLLTLWKEELQRGDRDDGKGASLLLRNPNVGSCIGSIVG</sequence>
<organism evidence="1 2">
    <name type="scientific">Apiospora saccharicola</name>
    <dbReference type="NCBI Taxonomy" id="335842"/>
    <lineage>
        <taxon>Eukaryota</taxon>
        <taxon>Fungi</taxon>
        <taxon>Dikarya</taxon>
        <taxon>Ascomycota</taxon>
        <taxon>Pezizomycotina</taxon>
        <taxon>Sordariomycetes</taxon>
        <taxon>Xylariomycetidae</taxon>
        <taxon>Amphisphaeriales</taxon>
        <taxon>Apiosporaceae</taxon>
        <taxon>Apiospora</taxon>
    </lineage>
</organism>
<dbReference type="EMBL" id="JAQQWM010000008">
    <property type="protein sequence ID" value="KAK8054220.1"/>
    <property type="molecule type" value="Genomic_DNA"/>
</dbReference>
<keyword evidence="2" id="KW-1185">Reference proteome</keyword>
<evidence type="ECO:0000313" key="1">
    <source>
        <dbReference type="EMBL" id="KAK8054220.1"/>
    </source>
</evidence>
<evidence type="ECO:0000313" key="2">
    <source>
        <dbReference type="Proteomes" id="UP001446871"/>
    </source>
</evidence>
<comment type="caution">
    <text evidence="1">The sequence shown here is derived from an EMBL/GenBank/DDBJ whole genome shotgun (WGS) entry which is preliminary data.</text>
</comment>
<accession>A0ABR1U5Q2</accession>